<dbReference type="AlphaFoldDB" id="A0A2T1C091"/>
<organism evidence="1 2">
    <name type="scientific">Merismopedia glauca CCAP 1448/3</name>
    <dbReference type="NCBI Taxonomy" id="1296344"/>
    <lineage>
        <taxon>Bacteria</taxon>
        <taxon>Bacillati</taxon>
        <taxon>Cyanobacteriota</taxon>
        <taxon>Cyanophyceae</taxon>
        <taxon>Synechococcales</taxon>
        <taxon>Merismopediaceae</taxon>
        <taxon>Merismopedia</taxon>
    </lineage>
</organism>
<sequence length="156" mass="17459">MIHHISIAVDNPVKVAQVMAEIWKGAYFPFPPHPGSYIACADDTNGTAIEFYPAKTELVPGEVAVQFARGSSASQFTPFHAAISVPISQEQIKEIGKREGWKVLFCDRGPFDVIEFWVENKLMLELLPPAMAQKYLDFAQIDKFKQFFELEVPVAA</sequence>
<evidence type="ECO:0008006" key="3">
    <source>
        <dbReference type="Google" id="ProtNLM"/>
    </source>
</evidence>
<proteinExistence type="predicted"/>
<dbReference type="EMBL" id="PVWJ01000093">
    <property type="protein sequence ID" value="PSB01689.1"/>
    <property type="molecule type" value="Genomic_DNA"/>
</dbReference>
<evidence type="ECO:0000313" key="1">
    <source>
        <dbReference type="EMBL" id="PSB01689.1"/>
    </source>
</evidence>
<reference evidence="1 2" key="2">
    <citation type="submission" date="2018-03" db="EMBL/GenBank/DDBJ databases">
        <title>The ancient ancestry and fast evolution of plastids.</title>
        <authorList>
            <person name="Moore K.R."/>
            <person name="Magnabosco C."/>
            <person name="Momper L."/>
            <person name="Gold D.A."/>
            <person name="Bosak T."/>
            <person name="Fournier G.P."/>
        </authorList>
    </citation>
    <scope>NUCLEOTIDE SEQUENCE [LARGE SCALE GENOMIC DNA]</scope>
    <source>
        <strain evidence="1 2">CCAP 1448/3</strain>
    </source>
</reference>
<name>A0A2T1C091_9CYAN</name>
<protein>
    <recommendedName>
        <fullName evidence="3">VOC domain-containing protein</fullName>
    </recommendedName>
</protein>
<evidence type="ECO:0000313" key="2">
    <source>
        <dbReference type="Proteomes" id="UP000238762"/>
    </source>
</evidence>
<dbReference type="OrthoDB" id="512901at2"/>
<accession>A0A2T1C091</accession>
<reference evidence="1 2" key="1">
    <citation type="submission" date="2018-02" db="EMBL/GenBank/DDBJ databases">
        <authorList>
            <person name="Cohen D.B."/>
            <person name="Kent A.D."/>
        </authorList>
    </citation>
    <scope>NUCLEOTIDE SEQUENCE [LARGE SCALE GENOMIC DNA]</scope>
    <source>
        <strain evidence="1 2">CCAP 1448/3</strain>
    </source>
</reference>
<dbReference type="RefSeq" id="WP_106289852.1">
    <property type="nucleotide sequence ID" value="NZ_CAWNTC010000121.1"/>
</dbReference>
<gene>
    <name evidence="1" type="ORF">C7B64_17025</name>
</gene>
<comment type="caution">
    <text evidence="1">The sequence shown here is derived from an EMBL/GenBank/DDBJ whole genome shotgun (WGS) entry which is preliminary data.</text>
</comment>
<dbReference type="Proteomes" id="UP000238762">
    <property type="component" value="Unassembled WGS sequence"/>
</dbReference>
<keyword evidence="2" id="KW-1185">Reference proteome</keyword>